<feature type="compositionally biased region" description="Basic and acidic residues" evidence="1">
    <location>
        <begin position="140"/>
        <end position="156"/>
    </location>
</feature>
<keyword evidence="3" id="KW-1185">Reference proteome</keyword>
<dbReference type="RefSeq" id="XP_002503122.1">
    <property type="nucleotide sequence ID" value="XM_002503076.1"/>
</dbReference>
<dbReference type="EMBL" id="CP001327">
    <property type="protein sequence ID" value="ACO64380.1"/>
    <property type="molecule type" value="Genomic_DNA"/>
</dbReference>
<dbReference type="Gene3D" id="3.40.50.150">
    <property type="entry name" value="Vaccinia Virus protein VP39"/>
    <property type="match status" value="1"/>
</dbReference>
<feature type="region of interest" description="Disordered" evidence="1">
    <location>
        <begin position="124"/>
        <end position="163"/>
    </location>
</feature>
<protein>
    <submittedName>
        <fullName evidence="2">Uncharacterized protein</fullName>
    </submittedName>
</protein>
<evidence type="ECO:0000313" key="3">
    <source>
        <dbReference type="Proteomes" id="UP000002009"/>
    </source>
</evidence>
<name>C1E7R8_MICCC</name>
<dbReference type="InterPro" id="IPR029063">
    <property type="entry name" value="SAM-dependent_MTases_sf"/>
</dbReference>
<evidence type="ECO:0000313" key="2">
    <source>
        <dbReference type="EMBL" id="ACO64380.1"/>
    </source>
</evidence>
<accession>C1E7R8</accession>
<dbReference type="AlphaFoldDB" id="C1E7R8"/>
<dbReference type="eggNOG" id="ENOG502RRF1">
    <property type="taxonomic scope" value="Eukaryota"/>
</dbReference>
<gene>
    <name evidence="2" type="ORF">MICPUN_59114</name>
</gene>
<feature type="compositionally biased region" description="Basic and acidic residues" evidence="1">
    <location>
        <begin position="206"/>
        <end position="215"/>
    </location>
</feature>
<dbReference type="Proteomes" id="UP000002009">
    <property type="component" value="Chromosome 6"/>
</dbReference>
<reference evidence="2 3" key="1">
    <citation type="journal article" date="2009" name="Science">
        <title>Green evolution and dynamic adaptations revealed by genomes of the marine picoeukaryotes Micromonas.</title>
        <authorList>
            <person name="Worden A.Z."/>
            <person name="Lee J.H."/>
            <person name="Mock T."/>
            <person name="Rouze P."/>
            <person name="Simmons M.P."/>
            <person name="Aerts A.L."/>
            <person name="Allen A.E."/>
            <person name="Cuvelier M.L."/>
            <person name="Derelle E."/>
            <person name="Everett M.V."/>
            <person name="Foulon E."/>
            <person name="Grimwood J."/>
            <person name="Gundlach H."/>
            <person name="Henrissat B."/>
            <person name="Napoli C."/>
            <person name="McDonald S.M."/>
            <person name="Parker M.S."/>
            <person name="Rombauts S."/>
            <person name="Salamov A."/>
            <person name="Von Dassow P."/>
            <person name="Badger J.H."/>
            <person name="Coutinho P.M."/>
            <person name="Demir E."/>
            <person name="Dubchak I."/>
            <person name="Gentemann C."/>
            <person name="Eikrem W."/>
            <person name="Gready J.E."/>
            <person name="John U."/>
            <person name="Lanier W."/>
            <person name="Lindquist E.A."/>
            <person name="Lucas S."/>
            <person name="Mayer K.F."/>
            <person name="Moreau H."/>
            <person name="Not F."/>
            <person name="Otillar R."/>
            <person name="Panaud O."/>
            <person name="Pangilinan J."/>
            <person name="Paulsen I."/>
            <person name="Piegu B."/>
            <person name="Poliakov A."/>
            <person name="Robbens S."/>
            <person name="Schmutz J."/>
            <person name="Toulza E."/>
            <person name="Wyss T."/>
            <person name="Zelensky A."/>
            <person name="Zhou K."/>
            <person name="Armbrust E.V."/>
            <person name="Bhattacharya D."/>
            <person name="Goodenough U.W."/>
            <person name="Van de Peer Y."/>
            <person name="Grigoriev I.V."/>
        </authorList>
    </citation>
    <scope>NUCLEOTIDE SEQUENCE [LARGE SCALE GENOMIC DNA]</scope>
    <source>
        <strain evidence="3">RCC299 / NOUM17</strain>
    </source>
</reference>
<feature type="region of interest" description="Disordered" evidence="1">
    <location>
        <begin position="206"/>
        <end position="240"/>
    </location>
</feature>
<sequence length="430" mass="46229">MVSKDALVKDVGALIERLQSLAQVVKDRSDACKQDLAASSPERTTSAADSEGALPSSTEKKLRMVSRALNGRLKDTMDALTQLKRIADDALVLSPEDDASADRLRALGAELALARENASDAGLLSEKIPDVPGRAGPDAADVHDADGKRTRARTGEDPDPIDPDLERVLVANAVDVKSIRDVVARLRDNERDVDARAALAREVRSLTSPRAKESNESTPAGIEPAAASDGSSSPTRGSSYSEDNFAYGSTPFATFWRVVQECPALRGAMSRMAKVQQENYGIFMNQRGFQVWGSSSGWLVFYAALGCKVSGVGYELLRCHVDFANGVVMSMLNALSKPPVFIHGDVLEQADCDVMQFPPVVWLTSQCWDQSLKSAVAEKLTAQCEAGALVVDYGEGVGLGDRGGAWERVGTTTAPVSWNPAQTFHVYRRV</sequence>
<organism evidence="2 3">
    <name type="scientific">Micromonas commoda (strain RCC299 / NOUM17 / CCMP2709)</name>
    <name type="common">Picoplanktonic green alga</name>
    <dbReference type="NCBI Taxonomy" id="296587"/>
    <lineage>
        <taxon>Eukaryota</taxon>
        <taxon>Viridiplantae</taxon>
        <taxon>Chlorophyta</taxon>
        <taxon>Mamiellophyceae</taxon>
        <taxon>Mamiellales</taxon>
        <taxon>Mamiellaceae</taxon>
        <taxon>Micromonas</taxon>
    </lineage>
</organism>
<evidence type="ECO:0000256" key="1">
    <source>
        <dbReference type="SAM" id="MobiDB-lite"/>
    </source>
</evidence>
<dbReference type="OrthoDB" id="568235at2759"/>
<feature type="region of interest" description="Disordered" evidence="1">
    <location>
        <begin position="34"/>
        <end position="58"/>
    </location>
</feature>
<dbReference type="GeneID" id="8244060"/>
<proteinExistence type="predicted"/>
<dbReference type="KEGG" id="mis:MICPUN_59114"/>
<dbReference type="InParanoid" id="C1E7R8"/>
<feature type="compositionally biased region" description="Low complexity" evidence="1">
    <location>
        <begin position="228"/>
        <end position="240"/>
    </location>
</feature>